<dbReference type="PROSITE" id="PS51257">
    <property type="entry name" value="PROKAR_LIPOPROTEIN"/>
    <property type="match status" value="1"/>
</dbReference>
<dbReference type="InterPro" id="IPR019405">
    <property type="entry name" value="Lactonase_7-beta_prop"/>
</dbReference>
<evidence type="ECO:0000313" key="4">
    <source>
        <dbReference type="Proteomes" id="UP000076923"/>
    </source>
</evidence>
<accession>A0A176T9P0</accession>
<dbReference type="Gene3D" id="2.130.10.10">
    <property type="entry name" value="YVTN repeat-like/Quinoprotein amine dehydrogenase"/>
    <property type="match status" value="1"/>
</dbReference>
<dbReference type="PANTHER" id="PTHR30344:SF1">
    <property type="entry name" value="6-PHOSPHOGLUCONOLACTONASE"/>
    <property type="match status" value="1"/>
</dbReference>
<comment type="similarity">
    <text evidence="1">Belongs to the cycloisomerase 2 family.</text>
</comment>
<dbReference type="InterPro" id="IPR011048">
    <property type="entry name" value="Haem_d1_sf"/>
</dbReference>
<dbReference type="AlphaFoldDB" id="A0A176T9P0"/>
<reference evidence="3 4" key="1">
    <citation type="submission" date="2016-02" db="EMBL/GenBank/DDBJ databases">
        <title>Draft genome sequence of Polaribacter atrinae KACC17473.</title>
        <authorList>
            <person name="Shin S.-K."/>
            <person name="Yi H."/>
        </authorList>
    </citation>
    <scope>NUCLEOTIDE SEQUENCE [LARGE SCALE GENOMIC DNA]</scope>
    <source>
        <strain evidence="3 4">KACC 17473</strain>
    </source>
</reference>
<keyword evidence="2" id="KW-0119">Carbohydrate metabolism</keyword>
<keyword evidence="4" id="KW-1185">Reference proteome</keyword>
<evidence type="ECO:0000313" key="3">
    <source>
        <dbReference type="EMBL" id="OAD44539.1"/>
    </source>
</evidence>
<dbReference type="GO" id="GO:0017057">
    <property type="term" value="F:6-phosphogluconolactonase activity"/>
    <property type="evidence" value="ECO:0007669"/>
    <property type="project" value="TreeGrafter"/>
</dbReference>
<dbReference type="SUPFAM" id="SSF51004">
    <property type="entry name" value="C-terminal (heme d1) domain of cytochrome cd1-nitrite reductase"/>
    <property type="match status" value="1"/>
</dbReference>
<dbReference type="STRING" id="1333662.LPB303_12475"/>
<proteinExistence type="inferred from homology"/>
<evidence type="ECO:0000256" key="1">
    <source>
        <dbReference type="ARBA" id="ARBA00005564"/>
    </source>
</evidence>
<protein>
    <submittedName>
        <fullName evidence="3">6-phosphogluconolactonase</fullName>
    </submittedName>
</protein>
<comment type="caution">
    <text evidence="3">The sequence shown here is derived from an EMBL/GenBank/DDBJ whole genome shotgun (WGS) entry which is preliminary data.</text>
</comment>
<dbReference type="GO" id="GO:0006006">
    <property type="term" value="P:glucose metabolic process"/>
    <property type="evidence" value="ECO:0007669"/>
    <property type="project" value="UniProtKB-KW"/>
</dbReference>
<evidence type="ECO:0000256" key="2">
    <source>
        <dbReference type="ARBA" id="ARBA00022526"/>
    </source>
</evidence>
<sequence length="373" mass="41030">MKGFPIFLLAIFFFGCKTEKVKKETENTDTMTTSFYVGTYTQKDAKGIYKYKLSEHGKLEKIGLVAETINPTFLTKSKDDKVLFAVGETNVNGTGFVKSFKIEKDSLHLISKEESGGGGPCFVAINDDNYIVTANYGGGSVGLLKADASGKLSEVLNVQQHIGKGITERQEGPHAHSAWFHPTKKEVISVDLGTNELLFSTIDTQKKQLIPTVQKSLKMAEGAGPRHLTFHPNNKWIYVLNELNNTVSIVKEKEGVYFVDASISTLPKDFTAYSKAADIHISKDGAFLYASNRGHESIVIYKVNSEDGSLKTVGYESVLGKNPRNFSLSPDEQFLLVANQDTDNIVSFKRDATTGKLTFVSEVVAPMPVCILF</sequence>
<dbReference type="EMBL" id="LVWE01000050">
    <property type="protein sequence ID" value="OAD44539.1"/>
    <property type="molecule type" value="Genomic_DNA"/>
</dbReference>
<name>A0A176T9P0_9FLAO</name>
<dbReference type="OrthoDB" id="9790815at2"/>
<dbReference type="InterPro" id="IPR050282">
    <property type="entry name" value="Cycloisomerase_2"/>
</dbReference>
<gene>
    <name evidence="3" type="ORF">LPB303_12475</name>
</gene>
<dbReference type="InterPro" id="IPR015943">
    <property type="entry name" value="WD40/YVTN_repeat-like_dom_sf"/>
</dbReference>
<keyword evidence="2" id="KW-0313">Glucose metabolism</keyword>
<dbReference type="Pfam" id="PF10282">
    <property type="entry name" value="Lactonase"/>
    <property type="match status" value="1"/>
</dbReference>
<organism evidence="3 4">
    <name type="scientific">Polaribacter atrinae</name>
    <dbReference type="NCBI Taxonomy" id="1333662"/>
    <lineage>
        <taxon>Bacteria</taxon>
        <taxon>Pseudomonadati</taxon>
        <taxon>Bacteroidota</taxon>
        <taxon>Flavobacteriia</taxon>
        <taxon>Flavobacteriales</taxon>
        <taxon>Flavobacteriaceae</taxon>
    </lineage>
</organism>
<dbReference type="Proteomes" id="UP000076923">
    <property type="component" value="Unassembled WGS sequence"/>
</dbReference>
<dbReference type="PANTHER" id="PTHR30344">
    <property type="entry name" value="6-PHOSPHOGLUCONOLACTONASE-RELATED"/>
    <property type="match status" value="1"/>
</dbReference>